<sequence>MNCKLKRKDLVLIKWNSKYMTDREGCSLSEDVKYLNRDIETSTVGYFIEEDDKAIVLASSIYGINIPDSLCKDCMVIPKAYISETIVLDAQFGPLNH</sequence>
<evidence type="ECO:0000313" key="1">
    <source>
        <dbReference type="EMBL" id="RHH84980.1"/>
    </source>
</evidence>
<dbReference type="RefSeq" id="WP_122295875.1">
    <property type="nucleotide sequence ID" value="NZ_QRKD01000040.1"/>
</dbReference>
<dbReference type="EMBL" id="QRKD01000040">
    <property type="protein sequence ID" value="RHH84980.1"/>
    <property type="molecule type" value="Genomic_DNA"/>
</dbReference>
<accession>A0A414YFQ2</accession>
<dbReference type="Proteomes" id="UP000283512">
    <property type="component" value="Unassembled WGS sequence"/>
</dbReference>
<organism evidence="1 2">
    <name type="scientific">Bacteroides caccae</name>
    <dbReference type="NCBI Taxonomy" id="47678"/>
    <lineage>
        <taxon>Bacteria</taxon>
        <taxon>Pseudomonadati</taxon>
        <taxon>Bacteroidota</taxon>
        <taxon>Bacteroidia</taxon>
        <taxon>Bacteroidales</taxon>
        <taxon>Bacteroidaceae</taxon>
        <taxon>Bacteroides</taxon>
    </lineage>
</organism>
<name>A0A414YFQ2_9BACE</name>
<comment type="caution">
    <text evidence="1">The sequence shown here is derived from an EMBL/GenBank/DDBJ whole genome shotgun (WGS) entry which is preliminary data.</text>
</comment>
<proteinExistence type="predicted"/>
<gene>
    <name evidence="1" type="ORF">DW190_20530</name>
</gene>
<protein>
    <submittedName>
        <fullName evidence="1">Uncharacterized protein</fullName>
    </submittedName>
</protein>
<dbReference type="AlphaFoldDB" id="A0A414YFQ2"/>
<evidence type="ECO:0000313" key="2">
    <source>
        <dbReference type="Proteomes" id="UP000283512"/>
    </source>
</evidence>
<reference evidence="1 2" key="1">
    <citation type="submission" date="2018-08" db="EMBL/GenBank/DDBJ databases">
        <title>A genome reference for cultivated species of the human gut microbiota.</title>
        <authorList>
            <person name="Zou Y."/>
            <person name="Xue W."/>
            <person name="Luo G."/>
        </authorList>
    </citation>
    <scope>NUCLEOTIDE SEQUENCE [LARGE SCALE GENOMIC DNA]</scope>
    <source>
        <strain evidence="1 2">AM16-49B</strain>
    </source>
</reference>